<accession>A0A4C2A600</accession>
<reference evidence="1 2" key="1">
    <citation type="journal article" date="2019" name="Commun. Biol.">
        <title>The bagworm genome reveals a unique fibroin gene that provides high tensile strength.</title>
        <authorList>
            <person name="Kono N."/>
            <person name="Nakamura H."/>
            <person name="Ohtoshi R."/>
            <person name="Tomita M."/>
            <person name="Numata K."/>
            <person name="Arakawa K."/>
        </authorList>
    </citation>
    <scope>NUCLEOTIDE SEQUENCE [LARGE SCALE GENOMIC DNA]</scope>
</reference>
<organism evidence="1 2">
    <name type="scientific">Eumeta variegata</name>
    <name type="common">Bagworm moth</name>
    <name type="synonym">Eumeta japonica</name>
    <dbReference type="NCBI Taxonomy" id="151549"/>
    <lineage>
        <taxon>Eukaryota</taxon>
        <taxon>Metazoa</taxon>
        <taxon>Ecdysozoa</taxon>
        <taxon>Arthropoda</taxon>
        <taxon>Hexapoda</taxon>
        <taxon>Insecta</taxon>
        <taxon>Pterygota</taxon>
        <taxon>Neoptera</taxon>
        <taxon>Endopterygota</taxon>
        <taxon>Lepidoptera</taxon>
        <taxon>Glossata</taxon>
        <taxon>Ditrysia</taxon>
        <taxon>Tineoidea</taxon>
        <taxon>Psychidae</taxon>
        <taxon>Oiketicinae</taxon>
        <taxon>Eumeta</taxon>
    </lineage>
</organism>
<keyword evidence="2" id="KW-1185">Reference proteome</keyword>
<dbReference type="EMBL" id="BGZK01002767">
    <property type="protein sequence ID" value="GBP96311.1"/>
    <property type="molecule type" value="Genomic_DNA"/>
</dbReference>
<comment type="caution">
    <text evidence="1">The sequence shown here is derived from an EMBL/GenBank/DDBJ whole genome shotgun (WGS) entry which is preliminary data.</text>
</comment>
<proteinExistence type="predicted"/>
<sequence length="98" mass="10861">MLAQISGQNHDSWDENLPEFMLTVNTSRSEATENGTRTTSTLDAKLSMAQRSMEKLVGEILARQQVSMAKQIIMLSISPSKAQALKQVYTGFKHIYGA</sequence>
<name>A0A4C2A600_EUMVA</name>
<dbReference type="OrthoDB" id="10060729at2759"/>
<gene>
    <name evidence="1" type="ORF">EVAR_103777_1</name>
</gene>
<evidence type="ECO:0000313" key="2">
    <source>
        <dbReference type="Proteomes" id="UP000299102"/>
    </source>
</evidence>
<protein>
    <submittedName>
        <fullName evidence="1">Uncharacterized protein</fullName>
    </submittedName>
</protein>
<dbReference type="AlphaFoldDB" id="A0A4C2A600"/>
<dbReference type="Proteomes" id="UP000299102">
    <property type="component" value="Unassembled WGS sequence"/>
</dbReference>
<evidence type="ECO:0000313" key="1">
    <source>
        <dbReference type="EMBL" id="GBP96311.1"/>
    </source>
</evidence>